<proteinExistence type="predicted"/>
<dbReference type="AlphaFoldDB" id="A0A0B7NDJ0"/>
<dbReference type="EMBL" id="LN728865">
    <property type="protein sequence ID" value="CEP13034.1"/>
    <property type="molecule type" value="Genomic_DNA"/>
</dbReference>
<accession>A0A0B7NDJ0</accession>
<organism evidence="1 2">
    <name type="scientific">Parasitella parasitica</name>
    <dbReference type="NCBI Taxonomy" id="35722"/>
    <lineage>
        <taxon>Eukaryota</taxon>
        <taxon>Fungi</taxon>
        <taxon>Fungi incertae sedis</taxon>
        <taxon>Mucoromycota</taxon>
        <taxon>Mucoromycotina</taxon>
        <taxon>Mucoromycetes</taxon>
        <taxon>Mucorales</taxon>
        <taxon>Mucorineae</taxon>
        <taxon>Mucoraceae</taxon>
        <taxon>Parasitella</taxon>
    </lineage>
</organism>
<gene>
    <name evidence="1" type="primary">PARPA_07057.1 scaffold 25231</name>
</gene>
<reference evidence="1 2" key="1">
    <citation type="submission" date="2014-09" db="EMBL/GenBank/DDBJ databases">
        <authorList>
            <person name="Ellenberger Sabrina"/>
        </authorList>
    </citation>
    <scope>NUCLEOTIDE SEQUENCE [LARGE SCALE GENOMIC DNA]</scope>
    <source>
        <strain evidence="1 2">CBS 412.66</strain>
    </source>
</reference>
<dbReference type="Proteomes" id="UP000054107">
    <property type="component" value="Unassembled WGS sequence"/>
</dbReference>
<protein>
    <submittedName>
        <fullName evidence="1">Uncharacterized protein</fullName>
    </submittedName>
</protein>
<name>A0A0B7NDJ0_9FUNG</name>
<evidence type="ECO:0000313" key="2">
    <source>
        <dbReference type="Proteomes" id="UP000054107"/>
    </source>
</evidence>
<keyword evidence="2" id="KW-1185">Reference proteome</keyword>
<sequence>MHDKYLSIDLSEEEKDQLDQIMTKRNPAITPSAAVTRINTLTGATIDSLIDINVILGSNDRAKYELNASRVRQCLKNTFADVFEKFASMQEKYEEYFLRA</sequence>
<evidence type="ECO:0000313" key="1">
    <source>
        <dbReference type="EMBL" id="CEP13034.1"/>
    </source>
</evidence>
<dbReference type="OrthoDB" id="2297862at2759"/>